<dbReference type="GO" id="GO:0005886">
    <property type="term" value="C:plasma membrane"/>
    <property type="evidence" value="ECO:0007669"/>
    <property type="project" value="UniProtKB-SubCell"/>
</dbReference>
<gene>
    <name evidence="11" type="ORF">NYM_LOCUS27449</name>
</gene>
<evidence type="ECO:0000256" key="9">
    <source>
        <dbReference type="ARBA" id="ARBA00023136"/>
    </source>
</evidence>
<evidence type="ECO:0000256" key="3">
    <source>
        <dbReference type="ARBA" id="ARBA00007808"/>
    </source>
</evidence>
<sequence length="123" mass="13623">MVTPPLFQNSMKKFSFAWWAYSFPVTMLALSSASYAKATDTVLAHQIRRVLSMASLFVTLVLLLLSIVFGKAVFFSNSARQRCEQRRTTPMPSPFSTIYLTVYPTPTASPSSTIYASSSTSFA</sequence>
<evidence type="ECO:0000313" key="11">
    <source>
        <dbReference type="EMBL" id="VVW76105.1"/>
    </source>
</evidence>
<evidence type="ECO:0000256" key="5">
    <source>
        <dbReference type="ARBA" id="ARBA00022475"/>
    </source>
</evidence>
<keyword evidence="7 10" id="KW-1133">Transmembrane helix</keyword>
<dbReference type="Pfam" id="PF03595">
    <property type="entry name" value="SLAC1"/>
    <property type="match status" value="1"/>
</dbReference>
<dbReference type="InterPro" id="IPR004695">
    <property type="entry name" value="SLAC1/Mae1/Ssu1/TehA"/>
</dbReference>
<name>A0A5K1GL98_9MAGN</name>
<keyword evidence="8" id="KW-0406">Ion transport</keyword>
<dbReference type="PANTHER" id="PTHR31269">
    <property type="entry name" value="S-TYPE ANION CHANNEL SLAH3"/>
    <property type="match status" value="1"/>
</dbReference>
<dbReference type="AlphaFoldDB" id="A0A5K1GL98"/>
<proteinExistence type="inferred from homology"/>
<evidence type="ECO:0000256" key="6">
    <source>
        <dbReference type="ARBA" id="ARBA00022692"/>
    </source>
</evidence>
<dbReference type="InterPro" id="IPR038665">
    <property type="entry name" value="Voltage-dep_anion_channel_sf"/>
</dbReference>
<dbReference type="GO" id="GO:0006873">
    <property type="term" value="P:intracellular monoatomic ion homeostasis"/>
    <property type="evidence" value="ECO:0007669"/>
    <property type="project" value="InterPro"/>
</dbReference>
<keyword evidence="5" id="KW-1003">Cell membrane</keyword>
<keyword evidence="9 10" id="KW-0472">Membrane</keyword>
<evidence type="ECO:0000256" key="4">
    <source>
        <dbReference type="ARBA" id="ARBA00022448"/>
    </source>
</evidence>
<dbReference type="Gene3D" id="1.50.10.150">
    <property type="entry name" value="Voltage-dependent anion channel"/>
    <property type="match status" value="1"/>
</dbReference>
<evidence type="ECO:0000256" key="7">
    <source>
        <dbReference type="ARBA" id="ARBA00022989"/>
    </source>
</evidence>
<keyword evidence="6 10" id="KW-0812">Transmembrane</keyword>
<feature type="transmembrane region" description="Helical" evidence="10">
    <location>
        <begin position="16"/>
        <end position="38"/>
    </location>
</feature>
<reference evidence="11" key="1">
    <citation type="submission" date="2019-09" db="EMBL/GenBank/DDBJ databases">
        <authorList>
            <person name="Zhang L."/>
        </authorList>
    </citation>
    <scope>NUCLEOTIDE SEQUENCE</scope>
</reference>
<protein>
    <submittedName>
        <fullName evidence="11">Uncharacterized protein</fullName>
    </submittedName>
</protein>
<organism evidence="11">
    <name type="scientific">Nymphaea colorata</name>
    <name type="common">pocket water lily</name>
    <dbReference type="NCBI Taxonomy" id="210225"/>
    <lineage>
        <taxon>Eukaryota</taxon>
        <taxon>Viridiplantae</taxon>
        <taxon>Streptophyta</taxon>
        <taxon>Embryophyta</taxon>
        <taxon>Tracheophyta</taxon>
        <taxon>Spermatophyta</taxon>
        <taxon>Magnoliopsida</taxon>
        <taxon>Nymphaeales</taxon>
        <taxon>Nymphaeaceae</taxon>
        <taxon>Nymphaea</taxon>
    </lineage>
</organism>
<evidence type="ECO:0000256" key="1">
    <source>
        <dbReference type="ARBA" id="ARBA00004127"/>
    </source>
</evidence>
<feature type="transmembrane region" description="Helical" evidence="10">
    <location>
        <begin position="50"/>
        <end position="75"/>
    </location>
</feature>
<dbReference type="EMBL" id="LR721787">
    <property type="protein sequence ID" value="VVW76105.1"/>
    <property type="molecule type" value="Genomic_DNA"/>
</dbReference>
<evidence type="ECO:0000256" key="2">
    <source>
        <dbReference type="ARBA" id="ARBA00004236"/>
    </source>
</evidence>
<dbReference type="GO" id="GO:0008308">
    <property type="term" value="F:voltage-gated monoatomic anion channel activity"/>
    <property type="evidence" value="ECO:0007669"/>
    <property type="project" value="InterPro"/>
</dbReference>
<evidence type="ECO:0000256" key="8">
    <source>
        <dbReference type="ARBA" id="ARBA00023065"/>
    </source>
</evidence>
<dbReference type="InterPro" id="IPR030183">
    <property type="entry name" value="SLAC/SLAH"/>
</dbReference>
<keyword evidence="4" id="KW-0813">Transport</keyword>
<dbReference type="GO" id="GO:0012505">
    <property type="term" value="C:endomembrane system"/>
    <property type="evidence" value="ECO:0007669"/>
    <property type="project" value="UniProtKB-SubCell"/>
</dbReference>
<comment type="similarity">
    <text evidence="3">Belongs to the SLAC1 S-type anion channel family.</text>
</comment>
<comment type="subcellular location">
    <subcellularLocation>
        <location evidence="2">Cell membrane</location>
    </subcellularLocation>
    <subcellularLocation>
        <location evidence="1">Endomembrane system</location>
        <topology evidence="1">Multi-pass membrane protein</topology>
    </subcellularLocation>
</comment>
<dbReference type="PANTHER" id="PTHR31269:SF22">
    <property type="entry name" value="OS01G0247700 PROTEIN"/>
    <property type="match status" value="1"/>
</dbReference>
<accession>A0A5K1GL98</accession>
<evidence type="ECO:0000256" key="10">
    <source>
        <dbReference type="SAM" id="Phobius"/>
    </source>
</evidence>